<name>A0A0A9H083_ARUDO</name>
<feature type="compositionally biased region" description="Basic residues" evidence="1">
    <location>
        <begin position="42"/>
        <end position="52"/>
    </location>
</feature>
<reference evidence="2" key="1">
    <citation type="submission" date="2014-09" db="EMBL/GenBank/DDBJ databases">
        <authorList>
            <person name="Magalhaes I.L.F."/>
            <person name="Oliveira U."/>
            <person name="Santos F.R."/>
            <person name="Vidigal T.H.D.A."/>
            <person name="Brescovit A.D."/>
            <person name="Santos A.J."/>
        </authorList>
    </citation>
    <scope>NUCLEOTIDE SEQUENCE</scope>
    <source>
        <tissue evidence="2">Shoot tissue taken approximately 20 cm above the soil surface</tissue>
    </source>
</reference>
<sequence>MNSRFDQIQHSASTTTKRHIGWREIKERRARTILAGPLLPGRARRRGGRGTARRIPGGPVAGRRGGGRDRRRGAAPGGARRP</sequence>
<feature type="compositionally biased region" description="Polar residues" evidence="1">
    <location>
        <begin position="1"/>
        <end position="15"/>
    </location>
</feature>
<evidence type="ECO:0000256" key="1">
    <source>
        <dbReference type="SAM" id="MobiDB-lite"/>
    </source>
</evidence>
<proteinExistence type="predicted"/>
<accession>A0A0A9H083</accession>
<reference evidence="2" key="2">
    <citation type="journal article" date="2015" name="Data Brief">
        <title>Shoot transcriptome of the giant reed, Arundo donax.</title>
        <authorList>
            <person name="Barrero R.A."/>
            <person name="Guerrero F.D."/>
            <person name="Moolhuijzen P."/>
            <person name="Goolsby J.A."/>
            <person name="Tidwell J."/>
            <person name="Bellgard S.E."/>
            <person name="Bellgard M.I."/>
        </authorList>
    </citation>
    <scope>NUCLEOTIDE SEQUENCE</scope>
    <source>
        <tissue evidence="2">Shoot tissue taken approximately 20 cm above the soil surface</tissue>
    </source>
</reference>
<dbReference type="EMBL" id="GBRH01168697">
    <property type="protein sequence ID" value="JAE29199.1"/>
    <property type="molecule type" value="Transcribed_RNA"/>
</dbReference>
<protein>
    <submittedName>
        <fullName evidence="2">Splicing factor, arginine/serine-rich, putative</fullName>
    </submittedName>
</protein>
<dbReference type="AlphaFoldDB" id="A0A0A9H083"/>
<feature type="region of interest" description="Disordered" evidence="1">
    <location>
        <begin position="38"/>
        <end position="82"/>
    </location>
</feature>
<evidence type="ECO:0000313" key="2">
    <source>
        <dbReference type="EMBL" id="JAE29199.1"/>
    </source>
</evidence>
<organism evidence="2">
    <name type="scientific">Arundo donax</name>
    <name type="common">Giant reed</name>
    <name type="synonym">Donax arundinaceus</name>
    <dbReference type="NCBI Taxonomy" id="35708"/>
    <lineage>
        <taxon>Eukaryota</taxon>
        <taxon>Viridiplantae</taxon>
        <taxon>Streptophyta</taxon>
        <taxon>Embryophyta</taxon>
        <taxon>Tracheophyta</taxon>
        <taxon>Spermatophyta</taxon>
        <taxon>Magnoliopsida</taxon>
        <taxon>Liliopsida</taxon>
        <taxon>Poales</taxon>
        <taxon>Poaceae</taxon>
        <taxon>PACMAD clade</taxon>
        <taxon>Arundinoideae</taxon>
        <taxon>Arundineae</taxon>
        <taxon>Arundo</taxon>
    </lineage>
</organism>
<feature type="region of interest" description="Disordered" evidence="1">
    <location>
        <begin position="1"/>
        <end position="23"/>
    </location>
</feature>